<dbReference type="SUPFAM" id="SSF75632">
    <property type="entry name" value="Cullin homology domain"/>
    <property type="match status" value="1"/>
</dbReference>
<dbReference type="FunFam" id="1.20.1310.10:FF:000023">
    <property type="entry name" value="cullin-1"/>
    <property type="match status" value="1"/>
</dbReference>
<dbReference type="InterPro" id="IPR045093">
    <property type="entry name" value="Cullin"/>
</dbReference>
<dbReference type="PANTHER" id="PTHR11932">
    <property type="entry name" value="CULLIN"/>
    <property type="match status" value="1"/>
</dbReference>
<organism evidence="10 11">
    <name type="scientific">Hypsibius exemplaris</name>
    <name type="common">Freshwater tardigrade</name>
    <dbReference type="NCBI Taxonomy" id="2072580"/>
    <lineage>
        <taxon>Eukaryota</taxon>
        <taxon>Metazoa</taxon>
        <taxon>Ecdysozoa</taxon>
        <taxon>Tardigrada</taxon>
        <taxon>Eutardigrada</taxon>
        <taxon>Parachela</taxon>
        <taxon>Hypsibioidea</taxon>
        <taxon>Hypsibiidae</taxon>
        <taxon>Hypsibius</taxon>
    </lineage>
</organism>
<accession>A0A1W0X8R9</accession>
<keyword evidence="11" id="KW-1185">Reference proteome</keyword>
<feature type="domain" description="Cullin family profile" evidence="9">
    <location>
        <begin position="484"/>
        <end position="710"/>
    </location>
</feature>
<dbReference type="InterPro" id="IPR019559">
    <property type="entry name" value="Cullin_neddylation_domain"/>
</dbReference>
<dbReference type="SMART" id="SM00884">
    <property type="entry name" value="Cullin_Nedd8"/>
    <property type="match status" value="1"/>
</dbReference>
<dbReference type="Gene3D" id="1.10.10.10">
    <property type="entry name" value="Winged helix-like DNA-binding domain superfamily/Winged helix DNA-binding domain"/>
    <property type="match status" value="2"/>
</dbReference>
<proteinExistence type="inferred from homology"/>
<feature type="compositionally biased region" description="Polar residues" evidence="8">
    <location>
        <begin position="1"/>
        <end position="12"/>
    </location>
</feature>
<dbReference type="InterPro" id="IPR036388">
    <property type="entry name" value="WH-like_DNA-bd_sf"/>
</dbReference>
<dbReference type="InterPro" id="IPR016157">
    <property type="entry name" value="Cullin_CS"/>
</dbReference>
<dbReference type="Proteomes" id="UP000192578">
    <property type="component" value="Unassembled WGS sequence"/>
</dbReference>
<protein>
    <submittedName>
        <fullName evidence="10">Cullin-1</fullName>
    </submittedName>
</protein>
<dbReference type="Gene3D" id="4.10.1030.10">
    <property type="entry name" value="Ring Box Chain A, domain 5"/>
    <property type="match status" value="1"/>
</dbReference>
<dbReference type="SUPFAM" id="SSF74788">
    <property type="entry name" value="Cullin repeat-like"/>
    <property type="match status" value="1"/>
</dbReference>
<dbReference type="EMBL" id="MTYJ01000010">
    <property type="protein sequence ID" value="OQV23770.1"/>
    <property type="molecule type" value="Genomic_DNA"/>
</dbReference>
<reference evidence="11" key="1">
    <citation type="submission" date="2017-01" db="EMBL/GenBank/DDBJ databases">
        <title>Comparative genomics of anhydrobiosis in the tardigrade Hypsibius dujardini.</title>
        <authorList>
            <person name="Yoshida Y."/>
            <person name="Koutsovoulos G."/>
            <person name="Laetsch D."/>
            <person name="Stevens L."/>
            <person name="Kumar S."/>
            <person name="Horikawa D."/>
            <person name="Ishino K."/>
            <person name="Komine S."/>
            <person name="Tomita M."/>
            <person name="Blaxter M."/>
            <person name="Arakawa K."/>
        </authorList>
    </citation>
    <scope>NUCLEOTIDE SEQUENCE [LARGE SCALE GENOMIC DNA]</scope>
    <source>
        <strain evidence="11">Z151</strain>
    </source>
</reference>
<feature type="region of interest" description="Disordered" evidence="8">
    <location>
        <begin position="1"/>
        <end position="47"/>
    </location>
</feature>
<dbReference type="PROSITE" id="PS01256">
    <property type="entry name" value="CULLIN_1"/>
    <property type="match status" value="1"/>
</dbReference>
<evidence type="ECO:0000256" key="4">
    <source>
        <dbReference type="ARBA" id="ARBA00022786"/>
    </source>
</evidence>
<evidence type="ECO:0000256" key="8">
    <source>
        <dbReference type="SAM" id="MobiDB-lite"/>
    </source>
</evidence>
<dbReference type="Gene3D" id="1.20.1310.10">
    <property type="entry name" value="Cullin Repeats"/>
    <property type="match status" value="4"/>
</dbReference>
<evidence type="ECO:0000256" key="2">
    <source>
        <dbReference type="ARBA" id="ARBA00006019"/>
    </source>
</evidence>
<comment type="caution">
    <text evidence="10">The sequence shown here is derived from an EMBL/GenBank/DDBJ whole genome shotgun (WGS) entry which is preliminary data.</text>
</comment>
<dbReference type="GO" id="GO:0006511">
    <property type="term" value="P:ubiquitin-dependent protein catabolic process"/>
    <property type="evidence" value="ECO:0007669"/>
    <property type="project" value="InterPro"/>
</dbReference>
<dbReference type="FunFam" id="1.20.1310.10:FF:000019">
    <property type="entry name" value="Cullin 1"/>
    <property type="match status" value="1"/>
</dbReference>
<sequence>MATSGNSGSGNNQRHHSPSHTPNGIPSPSAFSQRVDASRLRQPHSMANKKITLDTMWRQVEPGLTSVFGLKKMDKKGYMELYSVVYSYCTSIATPTDAENDASAAATANLQTRPSNPTKKRASGTSSSPSSQAAWIGMELYKKLQDFLTGHLVTVLDEMKDYRGEDLLANYSKQWNNFRFSSKVSHGMCMYLNRHWVKRENDEGRNREIYPVYGLCLVQWREHIFTPLENQLSRAVLDLISRERNGETVNSQLLRTIIDSLVELGVTPDIEGDDGLIPRSPKTEKEQRHIGLQVYKNSFEAHFLDETVKYYSQESHTFLASNPVNEYIKKVLARLAEEDIRCTKYLHESTAAQLRQKMEDVLIIQQMEILHAEFVNLLAEEKVEELASMYSLLCRVPNRIEDLYKLVEVHIRSHGATAMARNTDQLSNEPRSFVLAILEVYDRSSKLINGAFKGDHGFATAMDKAFGHLVNNNAVTQFTRNSAKISELLARYCDTVLKKSTKNPDELELEESLNRVMIIFRYVEEKDVFQKFYSKMLAKRLVAGLSASDDAEATMISKLKAVCGFEYTSKLQRMFQDIGLSRDLNDQFRTTSPTTVFDFEFIVQILSTGAWPFSERNNLTLPVTLERPVNVFRDFYHNKYNGRKLTWLFNLSRCELSANCYKNKYILQVSTYQAAILMCFNTVDVRTVSQIRSEVECEQPFFNQILLSLLKVKVLVLQDETEEVDEKDLENGSVNVKLNFAFKSKKLRINLNVPIRSEQKQEEDATNRVIEEDRKLLIQATIVRIMKMRKQLKHQQLVGETMQLLANRFKPGVAIIKKCIEILIQKEYMKRDEESKELYIYVA</sequence>
<name>A0A1W0X8R9_HYPEX</name>
<dbReference type="SMART" id="SM00182">
    <property type="entry name" value="CULLIN"/>
    <property type="match status" value="1"/>
</dbReference>
<evidence type="ECO:0000313" key="11">
    <source>
        <dbReference type="Proteomes" id="UP000192578"/>
    </source>
</evidence>
<dbReference type="OrthoDB" id="27073at2759"/>
<dbReference type="InterPro" id="IPR001373">
    <property type="entry name" value="Cullin_N"/>
</dbReference>
<gene>
    <name evidence="10" type="ORF">BV898_02501</name>
</gene>
<dbReference type="FunFam" id="1.20.1310.10:FF:000001">
    <property type="entry name" value="Cullin 3"/>
    <property type="match status" value="1"/>
</dbReference>
<dbReference type="InterPro" id="IPR036390">
    <property type="entry name" value="WH_DNA-bd_sf"/>
</dbReference>
<dbReference type="InterPro" id="IPR016159">
    <property type="entry name" value="Cullin_repeat-like_dom_sf"/>
</dbReference>
<feature type="compositionally biased region" description="Polar residues" evidence="8">
    <location>
        <begin position="19"/>
        <end position="32"/>
    </location>
</feature>
<dbReference type="FunFam" id="1.10.10.10:FF:000014">
    <property type="entry name" value="Cullin 1"/>
    <property type="match status" value="1"/>
</dbReference>
<keyword evidence="5" id="KW-0832">Ubl conjugation</keyword>
<evidence type="ECO:0000256" key="1">
    <source>
        <dbReference type="ARBA" id="ARBA00004906"/>
    </source>
</evidence>
<evidence type="ECO:0000256" key="7">
    <source>
        <dbReference type="RuleBase" id="RU003829"/>
    </source>
</evidence>
<evidence type="ECO:0000256" key="3">
    <source>
        <dbReference type="ARBA" id="ARBA00022499"/>
    </source>
</evidence>
<dbReference type="Pfam" id="PF10557">
    <property type="entry name" value="Cullin_Nedd8"/>
    <property type="match status" value="1"/>
</dbReference>
<feature type="region of interest" description="Disordered" evidence="8">
    <location>
        <begin position="103"/>
        <end position="131"/>
    </location>
</feature>
<evidence type="ECO:0000259" key="9">
    <source>
        <dbReference type="PROSITE" id="PS50069"/>
    </source>
</evidence>
<dbReference type="FunFam" id="1.20.1310.10:FF:000007">
    <property type="entry name" value="Cullin 1"/>
    <property type="match status" value="1"/>
</dbReference>
<comment type="similarity">
    <text evidence="2 6 7">Belongs to the cullin family.</text>
</comment>
<dbReference type="Pfam" id="PF26557">
    <property type="entry name" value="Cullin_AB"/>
    <property type="match status" value="1"/>
</dbReference>
<dbReference type="InterPro" id="IPR016158">
    <property type="entry name" value="Cullin_homology"/>
</dbReference>
<evidence type="ECO:0000256" key="6">
    <source>
        <dbReference type="PROSITE-ProRule" id="PRU00330"/>
    </source>
</evidence>
<dbReference type="AlphaFoldDB" id="A0A1W0X8R9"/>
<dbReference type="InterPro" id="IPR036317">
    <property type="entry name" value="Cullin_homology_sf"/>
</dbReference>
<evidence type="ECO:0000313" key="10">
    <source>
        <dbReference type="EMBL" id="OQV23770.1"/>
    </source>
</evidence>
<dbReference type="PROSITE" id="PS50069">
    <property type="entry name" value="CULLIN_2"/>
    <property type="match status" value="1"/>
</dbReference>
<comment type="pathway">
    <text evidence="1">Protein modification; protein ubiquitination.</text>
</comment>
<keyword evidence="3" id="KW-1017">Isopeptide bond</keyword>
<dbReference type="SUPFAM" id="SSF46785">
    <property type="entry name" value="Winged helix' DNA-binding domain"/>
    <property type="match status" value="1"/>
</dbReference>
<dbReference type="GO" id="GO:0031625">
    <property type="term" value="F:ubiquitin protein ligase binding"/>
    <property type="evidence" value="ECO:0007669"/>
    <property type="project" value="InterPro"/>
</dbReference>
<keyword evidence="4" id="KW-0833">Ubl conjugation pathway</keyword>
<evidence type="ECO:0000256" key="5">
    <source>
        <dbReference type="ARBA" id="ARBA00022843"/>
    </source>
</evidence>
<dbReference type="InterPro" id="IPR059120">
    <property type="entry name" value="Cullin-like_AB"/>
</dbReference>
<dbReference type="Pfam" id="PF00888">
    <property type="entry name" value="Cullin"/>
    <property type="match status" value="1"/>
</dbReference>
<dbReference type="GO" id="GO:0031461">
    <property type="term" value="C:cullin-RING ubiquitin ligase complex"/>
    <property type="evidence" value="ECO:0007669"/>
    <property type="project" value="InterPro"/>
</dbReference>